<evidence type="ECO:0000313" key="2">
    <source>
        <dbReference type="Proteomes" id="UP001308776"/>
    </source>
</evidence>
<accession>A0ABU6FU99</accession>
<name>A0ABU6FU99_9PROT</name>
<dbReference type="EMBL" id="JAQGFR010000311">
    <property type="protein sequence ID" value="MEB8515659.1"/>
    <property type="molecule type" value="Genomic_DNA"/>
</dbReference>
<dbReference type="RefSeq" id="WP_325801595.1">
    <property type="nucleotide sequence ID" value="NZ_JAQGFR010000311.1"/>
</dbReference>
<proteinExistence type="predicted"/>
<keyword evidence="2" id="KW-1185">Reference proteome</keyword>
<organism evidence="1 2">
    <name type="scientific">Acidithiobacillus ferriphilus</name>
    <dbReference type="NCBI Taxonomy" id="1689834"/>
    <lineage>
        <taxon>Bacteria</taxon>
        <taxon>Pseudomonadati</taxon>
        <taxon>Pseudomonadota</taxon>
        <taxon>Acidithiobacillia</taxon>
        <taxon>Acidithiobacillales</taxon>
        <taxon>Acidithiobacillaceae</taxon>
        <taxon>Acidithiobacillus</taxon>
    </lineage>
</organism>
<dbReference type="Proteomes" id="UP001308776">
    <property type="component" value="Unassembled WGS sequence"/>
</dbReference>
<gene>
    <name evidence="1" type="ORF">OW717_16630</name>
</gene>
<evidence type="ECO:0000313" key="1">
    <source>
        <dbReference type="EMBL" id="MEB8515659.1"/>
    </source>
</evidence>
<reference evidence="1 2" key="1">
    <citation type="submission" date="2022-11" db="EMBL/GenBank/DDBJ databases">
        <title>Comparative genomics analysis of Acidithiobacillus ferriphilus.</title>
        <authorList>
            <person name="Ma L."/>
        </authorList>
    </citation>
    <scope>NUCLEOTIDE SEQUENCE [LARGE SCALE GENOMIC DNA]</scope>
    <source>
        <strain evidence="1 2">DY15</strain>
    </source>
</reference>
<protein>
    <submittedName>
        <fullName evidence="1">Uncharacterized protein</fullName>
    </submittedName>
</protein>
<feature type="non-terminal residue" evidence="1">
    <location>
        <position position="1"/>
    </location>
</feature>
<comment type="caution">
    <text evidence="1">The sequence shown here is derived from an EMBL/GenBank/DDBJ whole genome shotgun (WGS) entry which is preliminary data.</text>
</comment>
<sequence>AFLMLATTDRQICSETPFLNLAGDYSTMRSYCNEVEGVLQQATFDITDGDSEELFGAAPFVLDEGIYSKAGVARRYVSPRDAIHAQST</sequence>